<name>A0A1J9Q7N8_9EURO</name>
<dbReference type="STRING" id="1447872.A0A1J9Q7N8"/>
<protein>
    <submittedName>
        <fullName evidence="2">Uncharacterized protein</fullName>
    </submittedName>
</protein>
<feature type="compositionally biased region" description="Basic and acidic residues" evidence="1">
    <location>
        <begin position="119"/>
        <end position="140"/>
    </location>
</feature>
<organism evidence="2 3">
    <name type="scientific">Emergomyces pasteurianus Ep9510</name>
    <dbReference type="NCBI Taxonomy" id="1447872"/>
    <lineage>
        <taxon>Eukaryota</taxon>
        <taxon>Fungi</taxon>
        <taxon>Dikarya</taxon>
        <taxon>Ascomycota</taxon>
        <taxon>Pezizomycotina</taxon>
        <taxon>Eurotiomycetes</taxon>
        <taxon>Eurotiomycetidae</taxon>
        <taxon>Onygenales</taxon>
        <taxon>Ajellomycetaceae</taxon>
        <taxon>Emergomyces</taxon>
    </lineage>
</organism>
<evidence type="ECO:0000313" key="2">
    <source>
        <dbReference type="EMBL" id="OJD11181.1"/>
    </source>
</evidence>
<proteinExistence type="predicted"/>
<dbReference type="EMBL" id="LGRN01000595">
    <property type="protein sequence ID" value="OJD11181.1"/>
    <property type="molecule type" value="Genomic_DNA"/>
</dbReference>
<dbReference type="AlphaFoldDB" id="A0A1J9Q7N8"/>
<reference evidence="2 3" key="1">
    <citation type="submission" date="2015-07" db="EMBL/GenBank/DDBJ databases">
        <title>Emmonsia species relationships and genome sequence.</title>
        <authorList>
            <consortium name="The Broad Institute Genomics Platform"/>
            <person name="Cuomo C.A."/>
            <person name="Munoz J.F."/>
            <person name="Imamovic A."/>
            <person name="Priest M.E."/>
            <person name="Young S."/>
            <person name="Clay O.K."/>
            <person name="McEwen J.G."/>
        </authorList>
    </citation>
    <scope>NUCLEOTIDE SEQUENCE [LARGE SCALE GENOMIC DNA]</scope>
    <source>
        <strain evidence="2 3">UAMH 9510</strain>
    </source>
</reference>
<dbReference type="VEuPathDB" id="FungiDB:AJ78_07995"/>
<dbReference type="Proteomes" id="UP000182235">
    <property type="component" value="Unassembled WGS sequence"/>
</dbReference>
<feature type="region of interest" description="Disordered" evidence="1">
    <location>
        <begin position="117"/>
        <end position="196"/>
    </location>
</feature>
<comment type="caution">
    <text evidence="2">The sequence shown here is derived from an EMBL/GenBank/DDBJ whole genome shotgun (WGS) entry which is preliminary data.</text>
</comment>
<feature type="compositionally biased region" description="Acidic residues" evidence="1">
    <location>
        <begin position="141"/>
        <end position="154"/>
    </location>
</feature>
<evidence type="ECO:0000256" key="1">
    <source>
        <dbReference type="SAM" id="MobiDB-lite"/>
    </source>
</evidence>
<gene>
    <name evidence="2" type="ORF">AJ78_07995</name>
</gene>
<sequence length="254" mass="28508">MGHLFIVQANGPDSRICGIRSGSEIGWRATQAYLGRPDRKMIGSTSMSHDYEGVEDILKVAHSEDKPGLGLLVCVKGSGGETDWITRTTLRNIWGMGDADAEIYKIFKKEGKIPPGRAARLEYKPRKAPDYKPRRQRYDVSSDETIDDESDSEAEVARSRSGSRPAAEASNSQTRHRRHGQRAELKNSAAEDEDPEIANLRLHLAKMGQKMDNTNAARTQTLSSTRYRNVSTAEIERQIKLLQLTEELERRRNA</sequence>
<accession>A0A1J9Q7N8</accession>
<evidence type="ECO:0000313" key="3">
    <source>
        <dbReference type="Proteomes" id="UP000182235"/>
    </source>
</evidence>
<dbReference type="OrthoDB" id="4119241at2759"/>
<keyword evidence="3" id="KW-1185">Reference proteome</keyword>